<name>A0A0R2KU23_9LACO</name>
<dbReference type="InterPro" id="IPR050882">
    <property type="entry name" value="Prepilin_peptidase/N-MTase"/>
</dbReference>
<dbReference type="PANTHER" id="PTHR30487:SF0">
    <property type="entry name" value="PREPILIN LEADER PEPTIDASE_N-METHYLTRANSFERASE-RELATED"/>
    <property type="match status" value="1"/>
</dbReference>
<dbReference type="Pfam" id="PF01478">
    <property type="entry name" value="Peptidase_A24"/>
    <property type="match status" value="1"/>
</dbReference>
<evidence type="ECO:0000259" key="9">
    <source>
        <dbReference type="Pfam" id="PF06750"/>
    </source>
</evidence>
<keyword evidence="11" id="KW-1185">Reference proteome</keyword>
<organism evidence="10 11">
    <name type="scientific">Ligilactobacillus ceti DSM 22408</name>
    <dbReference type="NCBI Taxonomy" id="1122146"/>
    <lineage>
        <taxon>Bacteria</taxon>
        <taxon>Bacillati</taxon>
        <taxon>Bacillota</taxon>
        <taxon>Bacilli</taxon>
        <taxon>Lactobacillales</taxon>
        <taxon>Lactobacillaceae</taxon>
        <taxon>Ligilactobacillus</taxon>
    </lineage>
</organism>
<dbReference type="AlphaFoldDB" id="A0A0R2KU23"/>
<keyword evidence="3" id="KW-1003">Cell membrane</keyword>
<evidence type="ECO:0000256" key="3">
    <source>
        <dbReference type="ARBA" id="ARBA00022475"/>
    </source>
</evidence>
<reference evidence="10 11" key="1">
    <citation type="journal article" date="2015" name="Genome Announc.">
        <title>Expanding the biotechnology potential of lactobacilli through comparative genomics of 213 strains and associated genera.</title>
        <authorList>
            <person name="Sun Z."/>
            <person name="Harris H.M."/>
            <person name="McCann A."/>
            <person name="Guo C."/>
            <person name="Argimon S."/>
            <person name="Zhang W."/>
            <person name="Yang X."/>
            <person name="Jeffery I.B."/>
            <person name="Cooney J.C."/>
            <person name="Kagawa T.F."/>
            <person name="Liu W."/>
            <person name="Song Y."/>
            <person name="Salvetti E."/>
            <person name="Wrobel A."/>
            <person name="Rasinkangas P."/>
            <person name="Parkhill J."/>
            <person name="Rea M.C."/>
            <person name="O'Sullivan O."/>
            <person name="Ritari J."/>
            <person name="Douillard F.P."/>
            <person name="Paul Ross R."/>
            <person name="Yang R."/>
            <person name="Briner A.E."/>
            <person name="Felis G.E."/>
            <person name="de Vos W.M."/>
            <person name="Barrangou R."/>
            <person name="Klaenhammer T.R."/>
            <person name="Caufield P.W."/>
            <person name="Cui Y."/>
            <person name="Zhang H."/>
            <person name="O'Toole P.W."/>
        </authorList>
    </citation>
    <scope>NUCLEOTIDE SEQUENCE [LARGE SCALE GENOMIC DNA]</scope>
    <source>
        <strain evidence="10 11">DSM 22408</strain>
    </source>
</reference>
<dbReference type="InterPro" id="IPR010627">
    <property type="entry name" value="Prepilin_pept_A24_N"/>
</dbReference>
<feature type="transmembrane region" description="Helical" evidence="7">
    <location>
        <begin position="214"/>
        <end position="235"/>
    </location>
</feature>
<keyword evidence="6 7" id="KW-0472">Membrane</keyword>
<keyword evidence="5 7" id="KW-1133">Transmembrane helix</keyword>
<dbReference type="EMBL" id="JQBZ01000008">
    <property type="protein sequence ID" value="KRN89847.1"/>
    <property type="molecule type" value="Genomic_DNA"/>
</dbReference>
<dbReference type="GO" id="GO:0005886">
    <property type="term" value="C:plasma membrane"/>
    <property type="evidence" value="ECO:0007669"/>
    <property type="project" value="UniProtKB-SubCell"/>
</dbReference>
<evidence type="ECO:0000256" key="5">
    <source>
        <dbReference type="ARBA" id="ARBA00022989"/>
    </source>
</evidence>
<evidence type="ECO:0000256" key="2">
    <source>
        <dbReference type="ARBA" id="ARBA00005801"/>
    </source>
</evidence>
<gene>
    <name evidence="10" type="ORF">IV53_GL001174</name>
</gene>
<dbReference type="GO" id="GO:0004190">
    <property type="term" value="F:aspartic-type endopeptidase activity"/>
    <property type="evidence" value="ECO:0007669"/>
    <property type="project" value="InterPro"/>
</dbReference>
<evidence type="ECO:0000256" key="1">
    <source>
        <dbReference type="ARBA" id="ARBA00004651"/>
    </source>
</evidence>
<evidence type="ECO:0000256" key="4">
    <source>
        <dbReference type="ARBA" id="ARBA00022692"/>
    </source>
</evidence>
<evidence type="ECO:0000256" key="6">
    <source>
        <dbReference type="ARBA" id="ARBA00023136"/>
    </source>
</evidence>
<proteinExistence type="inferred from homology"/>
<keyword evidence="4 7" id="KW-0812">Transmembrane</keyword>
<dbReference type="PANTHER" id="PTHR30487">
    <property type="entry name" value="TYPE 4 PREPILIN-LIKE PROTEINS LEADER PEPTIDE-PROCESSING ENZYME"/>
    <property type="match status" value="1"/>
</dbReference>
<dbReference type="PATRIC" id="fig|1122146.4.peg.1211"/>
<dbReference type="GO" id="GO:0006465">
    <property type="term" value="P:signal peptide processing"/>
    <property type="evidence" value="ECO:0007669"/>
    <property type="project" value="TreeGrafter"/>
</dbReference>
<evidence type="ECO:0000313" key="11">
    <source>
        <dbReference type="Proteomes" id="UP000051500"/>
    </source>
</evidence>
<feature type="transmembrane region" description="Helical" evidence="7">
    <location>
        <begin position="68"/>
        <end position="85"/>
    </location>
</feature>
<accession>A0A0R2KU23</accession>
<feature type="domain" description="Prepilin type IV endopeptidase peptidase" evidence="8">
    <location>
        <begin position="102"/>
        <end position="200"/>
    </location>
</feature>
<comment type="caution">
    <text evidence="10">The sequence shown here is derived from an EMBL/GenBank/DDBJ whole genome shotgun (WGS) entry which is preliminary data.</text>
</comment>
<sequence length="237" mass="27549">MFYLILFIFLSCWGSFITCCAWRLTHHYSLCIPYSFCDHCLTPLKPWQLIPLFGFIVQNSHCYFCKHVLPPTSFILEILLPLYGISLISQNYYSTFSLLQIFIILSWLLFLALQDYYTQTVSSFCLFSGYTFLLFPILNRTLTITNLIGTLSISLFLTLFVLLNMLGMGDLLLVNILSLLFNWYFVVYLIFLASCLAIIFRLMPNISTKKTFPFIPYLTLSCALLIFINTFYPLISM</sequence>
<evidence type="ECO:0000256" key="7">
    <source>
        <dbReference type="SAM" id="Phobius"/>
    </source>
</evidence>
<evidence type="ECO:0000259" key="8">
    <source>
        <dbReference type="Pfam" id="PF01478"/>
    </source>
</evidence>
<feature type="transmembrane region" description="Helical" evidence="7">
    <location>
        <begin position="181"/>
        <end position="202"/>
    </location>
</feature>
<dbReference type="RefSeq" id="WP_161808001.1">
    <property type="nucleotide sequence ID" value="NZ_AUHP01000016.1"/>
</dbReference>
<dbReference type="Proteomes" id="UP000051500">
    <property type="component" value="Unassembled WGS sequence"/>
</dbReference>
<dbReference type="STRING" id="1122146.IV53_GL001174"/>
<feature type="transmembrane region" description="Helical" evidence="7">
    <location>
        <begin position="116"/>
        <end position="135"/>
    </location>
</feature>
<comment type="similarity">
    <text evidence="2">Belongs to the peptidase A24 family.</text>
</comment>
<dbReference type="Pfam" id="PF06750">
    <property type="entry name" value="A24_N_bact"/>
    <property type="match status" value="1"/>
</dbReference>
<feature type="domain" description="Prepilin peptidase A24 N-terminal" evidence="9">
    <location>
        <begin position="11"/>
        <end position="84"/>
    </location>
</feature>
<feature type="transmembrane region" description="Helical" evidence="7">
    <location>
        <begin position="92"/>
        <end position="110"/>
    </location>
</feature>
<feature type="transmembrane region" description="Helical" evidence="7">
    <location>
        <begin position="147"/>
        <end position="169"/>
    </location>
</feature>
<dbReference type="InterPro" id="IPR000045">
    <property type="entry name" value="Prepilin_IV_endopep_pep"/>
</dbReference>
<evidence type="ECO:0000313" key="10">
    <source>
        <dbReference type="EMBL" id="KRN89847.1"/>
    </source>
</evidence>
<protein>
    <submittedName>
        <fullName evidence="10">Uncharacterized protein</fullName>
    </submittedName>
</protein>
<comment type="subcellular location">
    <subcellularLocation>
        <location evidence="1">Cell membrane</location>
        <topology evidence="1">Multi-pass membrane protein</topology>
    </subcellularLocation>
</comment>